<keyword evidence="12" id="KW-0449">Lipoprotein</keyword>
<evidence type="ECO:0000256" key="2">
    <source>
        <dbReference type="ARBA" id="ARBA00010254"/>
    </source>
</evidence>
<evidence type="ECO:0000256" key="6">
    <source>
        <dbReference type="ARBA" id="ARBA00022884"/>
    </source>
</evidence>
<evidence type="ECO:0000256" key="3">
    <source>
        <dbReference type="ARBA" id="ARBA00022481"/>
    </source>
</evidence>
<dbReference type="Pfam" id="PF16205">
    <property type="entry name" value="Ribosomal_S17_N"/>
    <property type="match status" value="1"/>
</dbReference>
<dbReference type="PANTHER" id="PTHR10744">
    <property type="entry name" value="40S RIBOSOMAL PROTEIN S11 FAMILY MEMBER"/>
    <property type="match status" value="1"/>
</dbReference>
<dbReference type="SUPFAM" id="SSF50249">
    <property type="entry name" value="Nucleic acid-binding proteins"/>
    <property type="match status" value="1"/>
</dbReference>
<dbReference type="InterPro" id="IPR032440">
    <property type="entry name" value="Ribosomal_uS17_N"/>
</dbReference>
<organism evidence="17 18">
    <name type="scientific">Babesia bigemina</name>
    <dbReference type="NCBI Taxonomy" id="5866"/>
    <lineage>
        <taxon>Eukaryota</taxon>
        <taxon>Sar</taxon>
        <taxon>Alveolata</taxon>
        <taxon>Apicomplexa</taxon>
        <taxon>Aconoidasida</taxon>
        <taxon>Piroplasmida</taxon>
        <taxon>Babesiidae</taxon>
        <taxon>Babesia</taxon>
    </lineage>
</organism>
<dbReference type="GO" id="GO:0022627">
    <property type="term" value="C:cytosolic small ribosomal subunit"/>
    <property type="evidence" value="ECO:0007669"/>
    <property type="project" value="TreeGrafter"/>
</dbReference>
<accession>A0A061D3R0</accession>
<dbReference type="KEGG" id="bbig:BBBOND_0204940"/>
<evidence type="ECO:0000259" key="16">
    <source>
        <dbReference type="Pfam" id="PF16205"/>
    </source>
</evidence>
<evidence type="ECO:0000256" key="12">
    <source>
        <dbReference type="ARBA" id="ARBA00023288"/>
    </source>
</evidence>
<gene>
    <name evidence="17" type="ORF">BBBOND_0204940</name>
</gene>
<keyword evidence="4" id="KW-0963">Cytoplasm</keyword>
<dbReference type="InterPro" id="IPR012340">
    <property type="entry name" value="NA-bd_OB-fold"/>
</dbReference>
<proteinExistence type="inferred from homology"/>
<dbReference type="VEuPathDB" id="PiroplasmaDB:BBBOND_0204940"/>
<evidence type="ECO:0000313" key="18">
    <source>
        <dbReference type="Proteomes" id="UP000033188"/>
    </source>
</evidence>
<dbReference type="Proteomes" id="UP000033188">
    <property type="component" value="Chromosome 2"/>
</dbReference>
<evidence type="ECO:0000256" key="5">
    <source>
        <dbReference type="ARBA" id="ARBA00022553"/>
    </source>
</evidence>
<dbReference type="AlphaFoldDB" id="A0A061D3R0"/>
<dbReference type="GeneID" id="24563877"/>
<evidence type="ECO:0000256" key="13">
    <source>
        <dbReference type="ARBA" id="ARBA00035164"/>
    </source>
</evidence>
<keyword evidence="7" id="KW-0164">Citrullination</keyword>
<dbReference type="GO" id="GO:0003723">
    <property type="term" value="F:RNA binding"/>
    <property type="evidence" value="ECO:0007669"/>
    <property type="project" value="UniProtKB-KW"/>
</dbReference>
<sequence length="156" mass="18166">MDRGDAQVYKAYQKQPTVSVAKLEKLGRKARYWRDVGMGFTTPKEAKEGTYIDKKCPFTGNVSIRGRIIKGMVISTKMKRTIIMRVNYLHYVKKYNRFEKRHKNIACHCSPCFEPNAGDIVTVGQCRPLSKTVRFNVLKVERNQIFGNPRKQFRLF</sequence>
<dbReference type="EMBL" id="LK391708">
    <property type="protein sequence ID" value="CDR95336.1"/>
    <property type="molecule type" value="Genomic_DNA"/>
</dbReference>
<evidence type="ECO:0000313" key="17">
    <source>
        <dbReference type="EMBL" id="CDR95336.1"/>
    </source>
</evidence>
<dbReference type="OMA" id="KDVGMGF"/>
<dbReference type="InterPro" id="IPR000266">
    <property type="entry name" value="Ribosomal_uS17"/>
</dbReference>
<evidence type="ECO:0000256" key="1">
    <source>
        <dbReference type="ARBA" id="ARBA00004496"/>
    </source>
</evidence>
<dbReference type="Gene3D" id="2.40.50.1000">
    <property type="match status" value="1"/>
</dbReference>
<evidence type="ECO:0000256" key="15">
    <source>
        <dbReference type="RuleBase" id="RU003872"/>
    </source>
</evidence>
<dbReference type="RefSeq" id="XP_012767522.1">
    <property type="nucleotide sequence ID" value="XM_012912068.1"/>
</dbReference>
<keyword evidence="6" id="KW-0694">RNA-binding</keyword>
<evidence type="ECO:0000256" key="4">
    <source>
        <dbReference type="ARBA" id="ARBA00022490"/>
    </source>
</evidence>
<dbReference type="Pfam" id="PF00366">
    <property type="entry name" value="Ribosomal_S17"/>
    <property type="match status" value="1"/>
</dbReference>
<dbReference type="FunFam" id="2.40.50.1000:FF:000008">
    <property type="entry name" value="40S ribosomal protein S11"/>
    <property type="match status" value="1"/>
</dbReference>
<evidence type="ECO:0000256" key="9">
    <source>
        <dbReference type="ARBA" id="ARBA00022990"/>
    </source>
</evidence>
<name>A0A061D3R0_BABBI</name>
<dbReference type="GO" id="GO:0003735">
    <property type="term" value="F:structural constituent of ribosome"/>
    <property type="evidence" value="ECO:0007669"/>
    <property type="project" value="InterPro"/>
</dbReference>
<feature type="domain" description="Small ribosomal subunit protein uS17 N-terminal" evidence="16">
    <location>
        <begin position="7"/>
        <end position="69"/>
    </location>
</feature>
<dbReference type="InterPro" id="IPR019979">
    <property type="entry name" value="Ribosomal_uS17_CS"/>
</dbReference>
<keyword evidence="5" id="KW-0597">Phosphoprotein</keyword>
<comment type="similarity">
    <text evidence="2 15">Belongs to the universal ribosomal protein uS17 family.</text>
</comment>
<dbReference type="GO" id="GO:0006412">
    <property type="term" value="P:translation"/>
    <property type="evidence" value="ECO:0007669"/>
    <property type="project" value="InterPro"/>
</dbReference>
<comment type="subcellular location">
    <subcellularLocation>
        <location evidence="1">Cytoplasm</location>
    </subcellularLocation>
</comment>
<dbReference type="STRING" id="5866.A0A061D3R0"/>
<dbReference type="PROSITE" id="PS00056">
    <property type="entry name" value="RIBOSOMAL_S17"/>
    <property type="match status" value="1"/>
</dbReference>
<evidence type="ECO:0000256" key="8">
    <source>
        <dbReference type="ARBA" id="ARBA00022980"/>
    </source>
</evidence>
<keyword evidence="11 15" id="KW-0687">Ribonucleoprotein</keyword>
<evidence type="ECO:0000256" key="14">
    <source>
        <dbReference type="ARBA" id="ARBA00035471"/>
    </source>
</evidence>
<evidence type="ECO:0000256" key="7">
    <source>
        <dbReference type="ARBA" id="ARBA00022934"/>
    </source>
</evidence>
<keyword evidence="10" id="KW-0564">Palmitate</keyword>
<dbReference type="OrthoDB" id="10254436at2759"/>
<keyword evidence="3" id="KW-0488">Methylation</keyword>
<dbReference type="PANTHER" id="PTHR10744:SF9">
    <property type="entry name" value="40S RIBOSOMAL PROTEIN S11-RELATED"/>
    <property type="match status" value="1"/>
</dbReference>
<dbReference type="PRINTS" id="PR00973">
    <property type="entry name" value="RIBOSOMALS17"/>
</dbReference>
<dbReference type="CDD" id="cd00364">
    <property type="entry name" value="Ribosomal_uS17"/>
    <property type="match status" value="1"/>
</dbReference>
<evidence type="ECO:0000256" key="10">
    <source>
        <dbReference type="ARBA" id="ARBA00023139"/>
    </source>
</evidence>
<keyword evidence="18" id="KW-1185">Reference proteome</keyword>
<protein>
    <recommendedName>
        <fullName evidence="13">Small ribosomal subunit protein uS17</fullName>
    </recommendedName>
    <alternativeName>
        <fullName evidence="14">40S ribosomal protein S11</fullName>
    </alternativeName>
</protein>
<reference evidence="18" key="1">
    <citation type="submission" date="2014-06" db="EMBL/GenBank/DDBJ databases">
        <authorList>
            <person name="Aslett M."/>
            <person name="De Silva N."/>
        </authorList>
    </citation>
    <scope>NUCLEOTIDE SEQUENCE [LARGE SCALE GENOMIC DNA]</scope>
    <source>
        <strain evidence="18">Bond</strain>
    </source>
</reference>
<keyword evidence="9" id="KW-0007">Acetylation</keyword>
<evidence type="ECO:0000256" key="11">
    <source>
        <dbReference type="ARBA" id="ARBA00023274"/>
    </source>
</evidence>
<keyword evidence="8 15" id="KW-0689">Ribosomal protein</keyword>